<sequence>MDTSAMVATASATNPDARARKSAFGAAQGGSALAANLAAGMKRNTASVCGALNLLQFAAENQPAAPLSPLSHQQPPELRFRQQGQEPRPLPHTFNATQDLREVKSSTTETYDGPAKPVGGSNAAADECQTQGTGAYLRAAVHIEGRKEDVASLSWTTAPNASSVYTSGGISKPPASRAESLGTQAAPKFPPSCEASNGISIVPGDSRKAEPPGLLELREAQQGFQHGVVLSGVSSRAHASSAGMGGFPIRFPSVVSSIQAGHYGPSSRMNGNVMSQVYAPYQTQQVRQVQQYHQKRLEAQQHRFEPAASNLAGGGVNANSFLQTSSSAVDAYRPISQAATFRVEPPLRQSETAAYGYLASNMHRPDVVSSLVPGQLGSIPIVYGGDRLEDSAIRTMGTYPGCSPLAGSGLAQTPLFGAAESESARESIPKVKGPWKAEEDRLLMDLVRKHGPKNWPTIAAQIPGRTGKQARERWLNHLNPDLTRRPWTAEEDLAIMEAHAKLGNRWSEIAKILDGRTDNAVKNRFNTTIRRQMSERWGSSGEMDLHVTADGQGLA</sequence>
<dbReference type="InterPro" id="IPR017930">
    <property type="entry name" value="Myb_dom"/>
</dbReference>
<protein>
    <submittedName>
        <fullName evidence="6">Transcriptional activator Myb</fullName>
    </submittedName>
</protein>
<evidence type="ECO:0000259" key="5">
    <source>
        <dbReference type="PROSITE" id="PS51294"/>
    </source>
</evidence>
<dbReference type="PANTHER" id="PTHR45614">
    <property type="entry name" value="MYB PROTEIN-RELATED"/>
    <property type="match status" value="1"/>
</dbReference>
<dbReference type="SUPFAM" id="SSF46689">
    <property type="entry name" value="Homeodomain-like"/>
    <property type="match status" value="1"/>
</dbReference>
<dbReference type="GO" id="GO:0005634">
    <property type="term" value="C:nucleus"/>
    <property type="evidence" value="ECO:0007669"/>
    <property type="project" value="TreeGrafter"/>
</dbReference>
<dbReference type="InterPro" id="IPR009057">
    <property type="entry name" value="Homeodomain-like_sf"/>
</dbReference>
<dbReference type="Proteomes" id="UP000324585">
    <property type="component" value="Unassembled WGS sequence"/>
</dbReference>
<evidence type="ECO:0000256" key="1">
    <source>
        <dbReference type="ARBA" id="ARBA00022737"/>
    </source>
</evidence>
<dbReference type="FunFam" id="1.10.10.60:FF:000010">
    <property type="entry name" value="Transcriptional activator Myb isoform A"/>
    <property type="match status" value="1"/>
</dbReference>
<comment type="caution">
    <text evidence="6">The sequence shown here is derived from an EMBL/GenBank/DDBJ whole genome shotgun (WGS) entry which is preliminary data.</text>
</comment>
<keyword evidence="7" id="KW-1185">Reference proteome</keyword>
<dbReference type="InterPro" id="IPR050560">
    <property type="entry name" value="MYB_TF"/>
</dbReference>
<evidence type="ECO:0000313" key="7">
    <source>
        <dbReference type="Proteomes" id="UP000324585"/>
    </source>
</evidence>
<dbReference type="PROSITE" id="PS51294">
    <property type="entry name" value="HTH_MYB"/>
    <property type="match status" value="2"/>
</dbReference>
<evidence type="ECO:0000256" key="2">
    <source>
        <dbReference type="ARBA" id="ARBA00023125"/>
    </source>
</evidence>
<dbReference type="AlphaFoldDB" id="A0A5J4YPN6"/>
<gene>
    <name evidence="6" type="ORF">FVE85_9104</name>
</gene>
<dbReference type="Gene3D" id="1.10.10.60">
    <property type="entry name" value="Homeodomain-like"/>
    <property type="match status" value="2"/>
</dbReference>
<name>A0A5J4YPN6_PORPP</name>
<feature type="region of interest" description="Disordered" evidence="3">
    <location>
        <begin position="536"/>
        <end position="555"/>
    </location>
</feature>
<feature type="domain" description="Myb-like" evidence="4">
    <location>
        <begin position="432"/>
        <end position="478"/>
    </location>
</feature>
<dbReference type="GO" id="GO:0000978">
    <property type="term" value="F:RNA polymerase II cis-regulatory region sequence-specific DNA binding"/>
    <property type="evidence" value="ECO:0007669"/>
    <property type="project" value="TreeGrafter"/>
</dbReference>
<organism evidence="6 7">
    <name type="scientific">Porphyridium purpureum</name>
    <name type="common">Red alga</name>
    <name type="synonym">Porphyridium cruentum</name>
    <dbReference type="NCBI Taxonomy" id="35688"/>
    <lineage>
        <taxon>Eukaryota</taxon>
        <taxon>Rhodophyta</taxon>
        <taxon>Bangiophyceae</taxon>
        <taxon>Porphyridiales</taxon>
        <taxon>Porphyridiaceae</taxon>
        <taxon>Porphyridium</taxon>
    </lineage>
</organism>
<dbReference type="EMBL" id="VRMN01000008">
    <property type="protein sequence ID" value="KAA8492832.1"/>
    <property type="molecule type" value="Genomic_DNA"/>
</dbReference>
<evidence type="ECO:0000259" key="4">
    <source>
        <dbReference type="PROSITE" id="PS50090"/>
    </source>
</evidence>
<reference evidence="7" key="1">
    <citation type="journal article" date="2019" name="Nat. Commun.">
        <title>Expansion of phycobilisome linker gene families in mesophilic red algae.</title>
        <authorList>
            <person name="Lee J."/>
            <person name="Kim D."/>
            <person name="Bhattacharya D."/>
            <person name="Yoon H.S."/>
        </authorList>
    </citation>
    <scope>NUCLEOTIDE SEQUENCE [LARGE SCALE GENOMIC DNA]</scope>
    <source>
        <strain evidence="7">CCMP 1328</strain>
    </source>
</reference>
<feature type="region of interest" description="Disordered" evidence="3">
    <location>
        <begin position="164"/>
        <end position="205"/>
    </location>
</feature>
<dbReference type="GO" id="GO:0000981">
    <property type="term" value="F:DNA-binding transcription factor activity, RNA polymerase II-specific"/>
    <property type="evidence" value="ECO:0007669"/>
    <property type="project" value="TreeGrafter"/>
</dbReference>
<feature type="region of interest" description="Disordered" evidence="3">
    <location>
        <begin position="65"/>
        <end position="97"/>
    </location>
</feature>
<feature type="region of interest" description="Disordered" evidence="3">
    <location>
        <begin position="107"/>
        <end position="126"/>
    </location>
</feature>
<dbReference type="SMART" id="SM00717">
    <property type="entry name" value="SANT"/>
    <property type="match status" value="2"/>
</dbReference>
<feature type="domain" description="HTH myb-type" evidence="5">
    <location>
        <begin position="484"/>
        <end position="533"/>
    </location>
</feature>
<evidence type="ECO:0000256" key="3">
    <source>
        <dbReference type="SAM" id="MobiDB-lite"/>
    </source>
</evidence>
<dbReference type="PROSITE" id="PS50090">
    <property type="entry name" value="MYB_LIKE"/>
    <property type="match status" value="2"/>
</dbReference>
<dbReference type="PANTHER" id="PTHR45614:SF25">
    <property type="entry name" value="MYB PROTEIN"/>
    <property type="match status" value="1"/>
</dbReference>
<dbReference type="InterPro" id="IPR001005">
    <property type="entry name" value="SANT/Myb"/>
</dbReference>
<dbReference type="CDD" id="cd00167">
    <property type="entry name" value="SANT"/>
    <property type="match status" value="2"/>
</dbReference>
<proteinExistence type="predicted"/>
<evidence type="ECO:0000313" key="6">
    <source>
        <dbReference type="EMBL" id="KAA8492832.1"/>
    </source>
</evidence>
<keyword evidence="1" id="KW-0677">Repeat</keyword>
<dbReference type="OrthoDB" id="2143914at2759"/>
<dbReference type="Pfam" id="PF00249">
    <property type="entry name" value="Myb_DNA-binding"/>
    <property type="match status" value="2"/>
</dbReference>
<accession>A0A5J4YPN6</accession>
<feature type="domain" description="Myb-like" evidence="4">
    <location>
        <begin position="479"/>
        <end position="529"/>
    </location>
</feature>
<feature type="domain" description="HTH myb-type" evidence="5">
    <location>
        <begin position="427"/>
        <end position="482"/>
    </location>
</feature>
<keyword evidence="2" id="KW-0238">DNA-binding</keyword>